<evidence type="ECO:0000313" key="3">
    <source>
        <dbReference type="Proteomes" id="UP001152797"/>
    </source>
</evidence>
<evidence type="ECO:0000313" key="2">
    <source>
        <dbReference type="EMBL" id="CAL1168901.1"/>
    </source>
</evidence>
<dbReference type="EMBL" id="CAMXCT030006534">
    <property type="protein sequence ID" value="CAL4802838.1"/>
    <property type="molecule type" value="Genomic_DNA"/>
</dbReference>
<dbReference type="EMBL" id="CAMXCT010006534">
    <property type="protein sequence ID" value="CAI4015526.1"/>
    <property type="molecule type" value="Genomic_DNA"/>
</dbReference>
<evidence type="ECO:0000313" key="1">
    <source>
        <dbReference type="EMBL" id="CAI4015526.1"/>
    </source>
</evidence>
<reference evidence="1" key="1">
    <citation type="submission" date="2022-10" db="EMBL/GenBank/DDBJ databases">
        <authorList>
            <person name="Chen Y."/>
            <person name="Dougan E. K."/>
            <person name="Chan C."/>
            <person name="Rhodes N."/>
            <person name="Thang M."/>
        </authorList>
    </citation>
    <scope>NUCLEOTIDE SEQUENCE</scope>
</reference>
<dbReference type="EMBL" id="CAMXCT020006534">
    <property type="protein sequence ID" value="CAL1168901.1"/>
    <property type="molecule type" value="Genomic_DNA"/>
</dbReference>
<dbReference type="OrthoDB" id="10281993at2759"/>
<gene>
    <name evidence="1" type="ORF">C1SCF055_LOCUS40350</name>
</gene>
<organism evidence="1">
    <name type="scientific">Cladocopium goreaui</name>
    <dbReference type="NCBI Taxonomy" id="2562237"/>
    <lineage>
        <taxon>Eukaryota</taxon>
        <taxon>Sar</taxon>
        <taxon>Alveolata</taxon>
        <taxon>Dinophyceae</taxon>
        <taxon>Suessiales</taxon>
        <taxon>Symbiodiniaceae</taxon>
        <taxon>Cladocopium</taxon>
    </lineage>
</organism>
<sequence>MASLPTFKKPWTNVKWTDDWPDDASDTLVRTGLTDSGALLTQHFAVWEPERQKQTLKRIRKKILQEPTEKLNLKSEAGIRNTMLVLRFLHDLEQQLDAMNSGTEWHGVQLTLFFRWFLSTPEVEKW</sequence>
<proteinExistence type="predicted"/>
<dbReference type="AlphaFoldDB" id="A0A9P1DU49"/>
<reference evidence="2" key="2">
    <citation type="submission" date="2024-04" db="EMBL/GenBank/DDBJ databases">
        <authorList>
            <person name="Chen Y."/>
            <person name="Shah S."/>
            <person name="Dougan E. K."/>
            <person name="Thang M."/>
            <person name="Chan C."/>
        </authorList>
    </citation>
    <scope>NUCLEOTIDE SEQUENCE [LARGE SCALE GENOMIC DNA]</scope>
</reference>
<accession>A0A9P1DU49</accession>
<protein>
    <submittedName>
        <fullName evidence="1">Uncharacterized protein</fullName>
    </submittedName>
</protein>
<dbReference type="Proteomes" id="UP001152797">
    <property type="component" value="Unassembled WGS sequence"/>
</dbReference>
<keyword evidence="3" id="KW-1185">Reference proteome</keyword>
<name>A0A9P1DU49_9DINO</name>
<comment type="caution">
    <text evidence="1">The sequence shown here is derived from an EMBL/GenBank/DDBJ whole genome shotgun (WGS) entry which is preliminary data.</text>
</comment>